<gene>
    <name evidence="3" type="ORF">E0486_08980</name>
</gene>
<comment type="caution">
    <text evidence="3">The sequence shown here is derived from an EMBL/GenBank/DDBJ whole genome shotgun (WGS) entry which is preliminary data.</text>
</comment>
<dbReference type="InterPro" id="IPR003675">
    <property type="entry name" value="Rce1/LyrA-like_dom"/>
</dbReference>
<keyword evidence="1" id="KW-1133">Transmembrane helix</keyword>
<dbReference type="OrthoDB" id="1523022at2"/>
<dbReference type="Pfam" id="PF02517">
    <property type="entry name" value="Rce1-like"/>
    <property type="match status" value="1"/>
</dbReference>
<dbReference type="PANTHER" id="PTHR43592:SF15">
    <property type="entry name" value="CAAX AMINO TERMINAL PROTEASE FAMILY PROTEIN"/>
    <property type="match status" value="1"/>
</dbReference>
<feature type="transmembrane region" description="Helical" evidence="1">
    <location>
        <begin position="292"/>
        <end position="314"/>
    </location>
</feature>
<feature type="transmembrane region" description="Helical" evidence="1">
    <location>
        <begin position="186"/>
        <end position="209"/>
    </location>
</feature>
<feature type="transmembrane region" description="Helical" evidence="1">
    <location>
        <begin position="127"/>
        <end position="143"/>
    </location>
</feature>
<evidence type="ECO:0000256" key="1">
    <source>
        <dbReference type="SAM" id="Phobius"/>
    </source>
</evidence>
<feature type="transmembrane region" description="Helical" evidence="1">
    <location>
        <begin position="85"/>
        <end position="106"/>
    </location>
</feature>
<keyword evidence="3" id="KW-0645">Protease</keyword>
<evidence type="ECO:0000313" key="4">
    <source>
        <dbReference type="Proteomes" id="UP000295164"/>
    </source>
</evidence>
<keyword evidence="3" id="KW-0378">Hydrolase</keyword>
<dbReference type="PANTHER" id="PTHR43592">
    <property type="entry name" value="CAAX AMINO TERMINAL PROTEASE"/>
    <property type="match status" value="1"/>
</dbReference>
<keyword evidence="3" id="KW-0482">Metalloprotease</keyword>
<feature type="transmembrane region" description="Helical" evidence="1">
    <location>
        <begin position="269"/>
        <end position="286"/>
    </location>
</feature>
<feature type="transmembrane region" description="Helical" evidence="1">
    <location>
        <begin position="221"/>
        <end position="239"/>
    </location>
</feature>
<feature type="domain" description="CAAX prenyl protease 2/Lysostaphin resistance protein A-like" evidence="2">
    <location>
        <begin position="185"/>
        <end position="273"/>
    </location>
</feature>
<dbReference type="GO" id="GO:0080120">
    <property type="term" value="P:CAAX-box protein maturation"/>
    <property type="evidence" value="ECO:0007669"/>
    <property type="project" value="UniProtKB-ARBA"/>
</dbReference>
<protein>
    <submittedName>
        <fullName evidence="3">CPBP family intramembrane metalloprotease</fullName>
    </submittedName>
</protein>
<dbReference type="Proteomes" id="UP000295164">
    <property type="component" value="Unassembled WGS sequence"/>
</dbReference>
<name>A0A4R4DZR0_9BACT</name>
<feature type="transmembrane region" description="Helical" evidence="1">
    <location>
        <begin position="33"/>
        <end position="65"/>
    </location>
</feature>
<reference evidence="3 4" key="1">
    <citation type="submission" date="2019-03" db="EMBL/GenBank/DDBJ databases">
        <authorList>
            <person name="Kim M.K.M."/>
        </authorList>
    </citation>
    <scope>NUCLEOTIDE SEQUENCE [LARGE SCALE GENOMIC DNA]</scope>
    <source>
        <strain evidence="3 4">17J68-15</strain>
    </source>
</reference>
<dbReference type="EMBL" id="SKFH01000011">
    <property type="protein sequence ID" value="TCZ72214.1"/>
    <property type="molecule type" value="Genomic_DNA"/>
</dbReference>
<sequence>MVTTAKAAYLAAGRKGTIPRRERMQTYLKSRPVIVQLLLFVGMAMGILMIFLVIGGSLLSAVSGISLLEMGNYRSWVPGDPNLLLQLRGMMLLQFAGFFLIPSLLYARFCDKRPGEYLGLRAPFSPLFWVIGIVTLLAAWPFVDLTGVLNRWMIAHSPFQQGVSAMEEQANRTILMMLQGHTIKNLLLNILCIAVTAGVGEELLFRGIIQRLLIRGTRSPWSGILITAFLFSFFHMQFMGFLPRFFLGVILGALYWYSGSLWAAMLAHFLYDALLITIAYFFPATASSDASVFGGLNVLLPAGIAGLALVVFLIKIMERRSRTDFNAIYAEELHGPRPDNDLSF</sequence>
<dbReference type="GO" id="GO:0008237">
    <property type="term" value="F:metallopeptidase activity"/>
    <property type="evidence" value="ECO:0007669"/>
    <property type="project" value="UniProtKB-KW"/>
</dbReference>
<feature type="transmembrane region" description="Helical" evidence="1">
    <location>
        <begin position="245"/>
        <end position="264"/>
    </location>
</feature>
<dbReference type="GO" id="GO:0004175">
    <property type="term" value="F:endopeptidase activity"/>
    <property type="evidence" value="ECO:0007669"/>
    <property type="project" value="UniProtKB-ARBA"/>
</dbReference>
<proteinExistence type="predicted"/>
<organism evidence="3 4">
    <name type="scientific">Flaviaesturariibacter aridisoli</name>
    <dbReference type="NCBI Taxonomy" id="2545761"/>
    <lineage>
        <taxon>Bacteria</taxon>
        <taxon>Pseudomonadati</taxon>
        <taxon>Bacteroidota</taxon>
        <taxon>Chitinophagia</taxon>
        <taxon>Chitinophagales</taxon>
        <taxon>Chitinophagaceae</taxon>
        <taxon>Flaviaestuariibacter</taxon>
    </lineage>
</organism>
<evidence type="ECO:0000259" key="2">
    <source>
        <dbReference type="Pfam" id="PF02517"/>
    </source>
</evidence>
<dbReference type="GO" id="GO:0006508">
    <property type="term" value="P:proteolysis"/>
    <property type="evidence" value="ECO:0007669"/>
    <property type="project" value="UniProtKB-KW"/>
</dbReference>
<keyword evidence="1" id="KW-0812">Transmembrane</keyword>
<accession>A0A4R4DZR0</accession>
<evidence type="ECO:0000313" key="3">
    <source>
        <dbReference type="EMBL" id="TCZ72214.1"/>
    </source>
</evidence>
<keyword evidence="4" id="KW-1185">Reference proteome</keyword>
<dbReference type="AlphaFoldDB" id="A0A4R4DZR0"/>
<keyword evidence="1" id="KW-0472">Membrane</keyword>